<dbReference type="CDD" id="cd00586">
    <property type="entry name" value="4HBT"/>
    <property type="match status" value="1"/>
</dbReference>
<dbReference type="EMBL" id="JAKUML010000003">
    <property type="protein sequence ID" value="MCJ8145823.1"/>
    <property type="molecule type" value="Genomic_DNA"/>
</dbReference>
<protein>
    <submittedName>
        <fullName evidence="2">Acyl-CoA thioesterase</fullName>
    </submittedName>
</protein>
<dbReference type="Proteomes" id="UP001139701">
    <property type="component" value="Unassembled WGS sequence"/>
</dbReference>
<gene>
    <name evidence="2" type="ORF">MKI79_02670</name>
</gene>
<dbReference type="InterPro" id="IPR029069">
    <property type="entry name" value="HotDog_dom_sf"/>
</dbReference>
<dbReference type="Pfam" id="PF13279">
    <property type="entry name" value="4HBT_2"/>
    <property type="match status" value="1"/>
</dbReference>
<dbReference type="InterPro" id="IPR050563">
    <property type="entry name" value="4-hydroxybenzoyl-CoA_TE"/>
</dbReference>
<dbReference type="GO" id="GO:0047617">
    <property type="term" value="F:fatty acyl-CoA hydrolase activity"/>
    <property type="evidence" value="ECO:0007669"/>
    <property type="project" value="TreeGrafter"/>
</dbReference>
<dbReference type="PANTHER" id="PTHR31793">
    <property type="entry name" value="4-HYDROXYBENZOYL-COA THIOESTERASE FAMILY MEMBER"/>
    <property type="match status" value="1"/>
</dbReference>
<evidence type="ECO:0000313" key="3">
    <source>
        <dbReference type="Proteomes" id="UP001139701"/>
    </source>
</evidence>
<dbReference type="Gene3D" id="3.10.129.10">
    <property type="entry name" value="Hotdog Thioesterase"/>
    <property type="match status" value="1"/>
</dbReference>
<sequence length="147" mass="17084">MSQLFEIPQQVEEKHLDQLAHVNNVQYVSWMQDVALAHSQTLGLGLEDYLRLNHAMVASEHHVKYRKACFAGDELVLRTWLGEQNAFSSIRHYIFYRAIDQAIVFQAHTLWICVEISTGRLKRLSPTFSQAYQPLNPNIDPYHFDTL</sequence>
<evidence type="ECO:0000256" key="1">
    <source>
        <dbReference type="ARBA" id="ARBA00022801"/>
    </source>
</evidence>
<keyword evidence="3" id="KW-1185">Reference proteome</keyword>
<dbReference type="AlphaFoldDB" id="A0A9X2B5Q0"/>
<name>A0A9X2B5Q0_9GAMM</name>
<comment type="caution">
    <text evidence="2">The sequence shown here is derived from an EMBL/GenBank/DDBJ whole genome shotgun (WGS) entry which is preliminary data.</text>
</comment>
<evidence type="ECO:0000313" key="2">
    <source>
        <dbReference type="EMBL" id="MCJ8145823.1"/>
    </source>
</evidence>
<organism evidence="2 3">
    <name type="scientific">Acinetobacter sedimenti</name>
    <dbReference type="NCBI Taxonomy" id="2919922"/>
    <lineage>
        <taxon>Bacteria</taxon>
        <taxon>Pseudomonadati</taxon>
        <taxon>Pseudomonadota</taxon>
        <taxon>Gammaproteobacteria</taxon>
        <taxon>Moraxellales</taxon>
        <taxon>Moraxellaceae</taxon>
        <taxon>Acinetobacter</taxon>
    </lineage>
</organism>
<accession>A0A9X2B5Q0</accession>
<reference evidence="2" key="1">
    <citation type="submission" date="2022-02" db="EMBL/GenBank/DDBJ databases">
        <title>Acinetobacter A3.8 sp. nov., isolated from Sediment (Zhairuo Island).</title>
        <authorList>
            <person name="Zheng K."/>
        </authorList>
    </citation>
    <scope>NUCLEOTIDE SEQUENCE</scope>
    <source>
        <strain evidence="2">A3.8</strain>
    </source>
</reference>
<proteinExistence type="predicted"/>
<dbReference type="PANTHER" id="PTHR31793:SF37">
    <property type="entry name" value="ACYL-COA THIOESTER HYDROLASE YBGC"/>
    <property type="match status" value="1"/>
</dbReference>
<keyword evidence="1" id="KW-0378">Hydrolase</keyword>
<dbReference type="RefSeq" id="WP_241570522.1">
    <property type="nucleotide sequence ID" value="NZ_JAKUML010000003.1"/>
</dbReference>
<dbReference type="SUPFAM" id="SSF54637">
    <property type="entry name" value="Thioesterase/thiol ester dehydrase-isomerase"/>
    <property type="match status" value="1"/>
</dbReference>